<evidence type="ECO:0000313" key="3">
    <source>
        <dbReference type="Proteomes" id="UP000824219"/>
    </source>
</evidence>
<dbReference type="InterPro" id="IPR036465">
    <property type="entry name" value="vWFA_dom_sf"/>
</dbReference>
<name>A0A9D3NH17_9TELE</name>
<evidence type="ECO:0000259" key="1">
    <source>
        <dbReference type="PROSITE" id="PS50234"/>
    </source>
</evidence>
<proteinExistence type="predicted"/>
<accession>A0A9D3NH17</accession>
<feature type="domain" description="VWFA" evidence="1">
    <location>
        <begin position="311"/>
        <end position="490"/>
    </location>
</feature>
<dbReference type="Gene3D" id="3.40.50.410">
    <property type="entry name" value="von Willebrand factor, type A domain"/>
    <property type="match status" value="2"/>
</dbReference>
<comment type="caution">
    <text evidence="2">The sequence shown here is derived from an EMBL/GenBank/DDBJ whole genome shotgun (WGS) entry which is preliminary data.</text>
</comment>
<dbReference type="PROSITE" id="PS50234">
    <property type="entry name" value="VWFA"/>
    <property type="match status" value="2"/>
</dbReference>
<dbReference type="PANTHER" id="PTHR24020">
    <property type="entry name" value="COLLAGEN ALPHA"/>
    <property type="match status" value="1"/>
</dbReference>
<keyword evidence="3" id="KW-1185">Reference proteome</keyword>
<dbReference type="SUPFAM" id="SSF53300">
    <property type="entry name" value="vWA-like"/>
    <property type="match status" value="2"/>
</dbReference>
<dbReference type="AlphaFoldDB" id="A0A9D3NH17"/>
<organism evidence="2 3">
    <name type="scientific">Hemibagrus wyckioides</name>
    <dbReference type="NCBI Taxonomy" id="337641"/>
    <lineage>
        <taxon>Eukaryota</taxon>
        <taxon>Metazoa</taxon>
        <taxon>Chordata</taxon>
        <taxon>Craniata</taxon>
        <taxon>Vertebrata</taxon>
        <taxon>Euteleostomi</taxon>
        <taxon>Actinopterygii</taxon>
        <taxon>Neopterygii</taxon>
        <taxon>Teleostei</taxon>
        <taxon>Ostariophysi</taxon>
        <taxon>Siluriformes</taxon>
        <taxon>Bagridae</taxon>
        <taxon>Hemibagrus</taxon>
    </lineage>
</organism>
<dbReference type="Proteomes" id="UP000824219">
    <property type="component" value="Linkage Group LG17"/>
</dbReference>
<feature type="domain" description="VWFA" evidence="1">
    <location>
        <begin position="121"/>
        <end position="304"/>
    </location>
</feature>
<dbReference type="Pfam" id="PF00092">
    <property type="entry name" value="VWA"/>
    <property type="match status" value="2"/>
</dbReference>
<reference evidence="2 3" key="1">
    <citation type="submission" date="2021-06" db="EMBL/GenBank/DDBJ databases">
        <title>Chromosome-level genome assembly of the red-tail catfish (Hemibagrus wyckioides).</title>
        <authorList>
            <person name="Shao F."/>
        </authorList>
    </citation>
    <scope>NUCLEOTIDE SEQUENCE [LARGE SCALE GENOMIC DNA]</scope>
    <source>
        <strain evidence="2">EC202008001</strain>
        <tissue evidence="2">Blood</tissue>
    </source>
</reference>
<gene>
    <name evidence="2" type="ORF">KOW79_015010</name>
</gene>
<dbReference type="InterPro" id="IPR050525">
    <property type="entry name" value="ECM_Assembly_Org"/>
</dbReference>
<dbReference type="OrthoDB" id="5317514at2759"/>
<dbReference type="EMBL" id="JAHKSW010000017">
    <property type="protein sequence ID" value="KAG7322152.1"/>
    <property type="molecule type" value="Genomic_DNA"/>
</dbReference>
<dbReference type="InterPro" id="IPR002035">
    <property type="entry name" value="VWF_A"/>
</dbReference>
<sequence>MMTRCSVKQLFRPGTDVFRCTDKRCAEIYVNGVTKDMRPILSATSSWSEDKEQLLVCNQVRTINLATENFSGKCTHISDHQEKRQIYPNKLLLQLLEQNAMNNNNNNNNEDQASQTNAGTEITFVLDGSASIDPEDFERAKDFIGNVTKKVWTTCLNCKFAVVQFGRDIRTELYLKESDDHLRALDKVKNIKQVHAITKTASALYHVLTDVFVPQSGSKENAKKKIILLSDGQMSGDTRNLTDVLNMPQMKGIDRYAIGVGPEVLNKPWAIHEMIEIAGSQDRFFNISNYADLQNSGSSLEKNLFSIKGTEIAFVLDGSGSIEPEDFERAKEFIGNVMNNVWTICFSCKFAVVQFGRYIRTELSLNENSDHVRALDKVKNITQINAITKTASALYHVLTDVFVPQSGSEGNAKKIIILLSDGQMTGDPRNLTDVLNMPQMKGIDRYAIGLGPEVLNKEQALQEMIEIAGSEEKFFKVSSYAALKNILSSLQIPLLRAAGKGTFCDS</sequence>
<dbReference type="PANTHER" id="PTHR24020:SF87">
    <property type="entry name" value="COLLAGEN ALPHA-1(VI) CHAIN-LIKE"/>
    <property type="match status" value="1"/>
</dbReference>
<dbReference type="SMART" id="SM00327">
    <property type="entry name" value="VWA"/>
    <property type="match status" value="2"/>
</dbReference>
<protein>
    <recommendedName>
        <fullName evidence="1">VWFA domain-containing protein</fullName>
    </recommendedName>
</protein>
<evidence type="ECO:0000313" key="2">
    <source>
        <dbReference type="EMBL" id="KAG7322152.1"/>
    </source>
</evidence>
<dbReference type="PRINTS" id="PR00453">
    <property type="entry name" value="VWFADOMAIN"/>
</dbReference>